<dbReference type="STRING" id="983920.Y88_0437"/>
<protein>
    <submittedName>
        <fullName evidence="2">Bacteriophage P2 Baseplate assembly protein GPW</fullName>
    </submittedName>
</protein>
<dbReference type="InterPro" id="IPR007048">
    <property type="entry name" value="IraD/Gp25-like"/>
</dbReference>
<dbReference type="Proteomes" id="UP000004728">
    <property type="component" value="Unassembled WGS sequence"/>
</dbReference>
<sequence>MTSLGMSRTTGKALTDEDHIAQSVADILTTPLGTRPMRRDYGSVLFELSDMPMNPATRLLCLSASAMAIARWEPRIAVSKVAWDGDFASGQASVSLTGRIVAAGSSANALTRLTIPLS</sequence>
<keyword evidence="3" id="KW-1185">Reference proteome</keyword>
<organism evidence="2 3">
    <name type="scientific">Novosphingobium nitrogenifigens DSM 19370</name>
    <dbReference type="NCBI Taxonomy" id="983920"/>
    <lineage>
        <taxon>Bacteria</taxon>
        <taxon>Pseudomonadati</taxon>
        <taxon>Pseudomonadota</taxon>
        <taxon>Alphaproteobacteria</taxon>
        <taxon>Sphingomonadales</taxon>
        <taxon>Sphingomonadaceae</taxon>
        <taxon>Novosphingobium</taxon>
    </lineage>
</organism>
<evidence type="ECO:0000313" key="3">
    <source>
        <dbReference type="Proteomes" id="UP000004728"/>
    </source>
</evidence>
<accession>F1Z9C3</accession>
<dbReference type="Gene3D" id="3.10.450.40">
    <property type="match status" value="1"/>
</dbReference>
<proteinExistence type="predicted"/>
<comment type="caution">
    <text evidence="2">The sequence shown here is derived from an EMBL/GenBank/DDBJ whole genome shotgun (WGS) entry which is preliminary data.</text>
</comment>
<dbReference type="eggNOG" id="COG3628">
    <property type="taxonomic scope" value="Bacteria"/>
</dbReference>
<dbReference type="EMBL" id="AEWJ01000041">
    <property type="protein sequence ID" value="EGD58382.1"/>
    <property type="molecule type" value="Genomic_DNA"/>
</dbReference>
<dbReference type="Pfam" id="PF04965">
    <property type="entry name" value="GPW_gp25"/>
    <property type="match status" value="1"/>
</dbReference>
<name>F1Z9C3_9SPHN</name>
<evidence type="ECO:0000313" key="2">
    <source>
        <dbReference type="EMBL" id="EGD58382.1"/>
    </source>
</evidence>
<dbReference type="RefSeq" id="WP_008066884.1">
    <property type="nucleotide sequence ID" value="NZ_AQWK01000002.1"/>
</dbReference>
<dbReference type="AlphaFoldDB" id="F1Z9C3"/>
<dbReference type="HOGENOM" id="CLU_133204_1_2_5"/>
<dbReference type="SUPFAM" id="SSF160719">
    <property type="entry name" value="gpW/gp25-like"/>
    <property type="match status" value="1"/>
</dbReference>
<dbReference type="InParanoid" id="F1Z9C3"/>
<evidence type="ECO:0000259" key="1">
    <source>
        <dbReference type="Pfam" id="PF04965"/>
    </source>
</evidence>
<dbReference type="OrthoDB" id="9802846at2"/>
<reference evidence="2 3" key="1">
    <citation type="journal article" date="2012" name="J. Bacteriol.">
        <title>Draft Genome Sequence of Novosphingobium nitrogenifigens Y88T.</title>
        <authorList>
            <person name="Strabala T.J."/>
            <person name="Macdonald L."/>
            <person name="Liu V."/>
            <person name="Smit A.M."/>
        </authorList>
    </citation>
    <scope>NUCLEOTIDE SEQUENCE [LARGE SCALE GENOMIC DNA]</scope>
    <source>
        <strain evidence="2 3">DSM 19370</strain>
    </source>
</reference>
<feature type="domain" description="IraD/Gp25-like" evidence="1">
    <location>
        <begin position="16"/>
        <end position="101"/>
    </location>
</feature>
<gene>
    <name evidence="2" type="ORF">Y88_0437</name>
</gene>